<keyword evidence="1" id="KW-1133">Transmembrane helix</keyword>
<reference evidence="2 3" key="1">
    <citation type="submission" date="2024-02" db="EMBL/GenBank/DDBJ databases">
        <title>De novo assembly and annotation of 12 fungi associated with fruit tree decline syndrome in Ontario, Canada.</title>
        <authorList>
            <person name="Sulman M."/>
            <person name="Ellouze W."/>
            <person name="Ilyukhin E."/>
        </authorList>
    </citation>
    <scope>NUCLEOTIDE SEQUENCE [LARGE SCALE GENOMIC DNA]</scope>
    <source>
        <strain evidence="2 3">M42-189</strain>
    </source>
</reference>
<evidence type="ECO:0000256" key="1">
    <source>
        <dbReference type="SAM" id="Phobius"/>
    </source>
</evidence>
<evidence type="ECO:0000313" key="2">
    <source>
        <dbReference type="EMBL" id="KAL1597190.1"/>
    </source>
</evidence>
<gene>
    <name evidence="2" type="ORF">SLS60_008772</name>
</gene>
<dbReference type="EMBL" id="JAKJXO020000013">
    <property type="protein sequence ID" value="KAL1597190.1"/>
    <property type="molecule type" value="Genomic_DNA"/>
</dbReference>
<feature type="transmembrane region" description="Helical" evidence="1">
    <location>
        <begin position="12"/>
        <end position="31"/>
    </location>
</feature>
<organism evidence="2 3">
    <name type="scientific">Paraconiothyrium brasiliense</name>
    <dbReference type="NCBI Taxonomy" id="300254"/>
    <lineage>
        <taxon>Eukaryota</taxon>
        <taxon>Fungi</taxon>
        <taxon>Dikarya</taxon>
        <taxon>Ascomycota</taxon>
        <taxon>Pezizomycotina</taxon>
        <taxon>Dothideomycetes</taxon>
        <taxon>Pleosporomycetidae</taxon>
        <taxon>Pleosporales</taxon>
        <taxon>Massarineae</taxon>
        <taxon>Didymosphaeriaceae</taxon>
        <taxon>Paraconiothyrium</taxon>
    </lineage>
</organism>
<dbReference type="Proteomes" id="UP001521785">
    <property type="component" value="Unassembled WGS sequence"/>
</dbReference>
<name>A0ABR3QYE9_9PLEO</name>
<feature type="transmembrane region" description="Helical" evidence="1">
    <location>
        <begin position="243"/>
        <end position="270"/>
    </location>
</feature>
<proteinExistence type="predicted"/>
<comment type="caution">
    <text evidence="2">The sequence shown here is derived from an EMBL/GenBank/DDBJ whole genome shotgun (WGS) entry which is preliminary data.</text>
</comment>
<evidence type="ECO:0000313" key="3">
    <source>
        <dbReference type="Proteomes" id="UP001521785"/>
    </source>
</evidence>
<dbReference type="InterPro" id="IPR018750">
    <property type="entry name" value="DUF2306_membrane"/>
</dbReference>
<feature type="transmembrane region" description="Helical" evidence="1">
    <location>
        <begin position="64"/>
        <end position="86"/>
    </location>
</feature>
<feature type="transmembrane region" description="Helical" evidence="1">
    <location>
        <begin position="98"/>
        <end position="120"/>
    </location>
</feature>
<dbReference type="Pfam" id="PF10067">
    <property type="entry name" value="DUF2306"/>
    <property type="match status" value="1"/>
</dbReference>
<accession>A0ABR3QYE9</accession>
<keyword evidence="3" id="KW-1185">Reference proteome</keyword>
<keyword evidence="1" id="KW-0472">Membrane</keyword>
<sequence>MARKVYHPLGFSKVFIFAGAMLGFSLARLQFFDFNGKMCGGGPGGTLPGECFWYKKYLSSEVGIRMHLLGVLPAGVLVCFQFVPAVRRKWMLFHRVNGYVIFLLVLAGIIGGLMIARHAVGGGLDIQAGTGFLALVVSVELALAWWNIKKLQIDQHRAWMLRAWFLMGTPITTRLILFIAAQIISKQGNYFQPRLCEHIQFMVESATETLEHYPECASYFNGSNSVQQVLVRASMSSDRLEEIAVALGAPFGMALWLGMAIQAAGVEIYLQLTPRESNRLRQVSYHRQLEAGYTPAGSAGLVPERLGDADAWVPVTDVGIKTGAGMPFPNVTTDGE</sequence>
<keyword evidence="1" id="KW-0812">Transmembrane</keyword>
<protein>
    <recommendedName>
        <fullName evidence="4">DUF2306 domain-containing protein</fullName>
    </recommendedName>
</protein>
<feature type="transmembrane region" description="Helical" evidence="1">
    <location>
        <begin position="126"/>
        <end position="148"/>
    </location>
</feature>
<evidence type="ECO:0008006" key="4">
    <source>
        <dbReference type="Google" id="ProtNLM"/>
    </source>
</evidence>
<feature type="transmembrane region" description="Helical" evidence="1">
    <location>
        <begin position="160"/>
        <end position="184"/>
    </location>
</feature>